<keyword evidence="5" id="KW-0539">Nucleus</keyword>
<dbReference type="GeneID" id="98139990"/>
<dbReference type="InterPro" id="IPR052761">
    <property type="entry name" value="Fungal_Detox/Toxin_TFs"/>
</dbReference>
<evidence type="ECO:0000256" key="6">
    <source>
        <dbReference type="SAM" id="MobiDB-lite"/>
    </source>
</evidence>
<dbReference type="EMBL" id="JBFXLQ010000001">
    <property type="protein sequence ID" value="KAL2872695.1"/>
    <property type="molecule type" value="Genomic_DNA"/>
</dbReference>
<reference evidence="8 9" key="1">
    <citation type="submission" date="2024-07" db="EMBL/GenBank/DDBJ databases">
        <title>Section-level genome sequencing and comparative genomics of Aspergillus sections Usti and Cavernicolus.</title>
        <authorList>
            <consortium name="Lawrence Berkeley National Laboratory"/>
            <person name="Nybo J.L."/>
            <person name="Vesth T.C."/>
            <person name="Theobald S."/>
            <person name="Frisvad J.C."/>
            <person name="Larsen T.O."/>
            <person name="Kjaerboelling I."/>
            <person name="Rothschild-Mancinelli K."/>
            <person name="Lyhne E.K."/>
            <person name="Kogle M.E."/>
            <person name="Barry K."/>
            <person name="Clum A."/>
            <person name="Na H."/>
            <person name="Ledsgaard L."/>
            <person name="Lin J."/>
            <person name="Lipzen A."/>
            <person name="Kuo A."/>
            <person name="Riley R."/>
            <person name="Mondo S."/>
            <person name="Labutti K."/>
            <person name="Haridas S."/>
            <person name="Pangalinan J."/>
            <person name="Salamov A.A."/>
            <person name="Simmons B.A."/>
            <person name="Magnuson J.K."/>
            <person name="Chen J."/>
            <person name="Drula E."/>
            <person name="Henrissat B."/>
            <person name="Wiebenga A."/>
            <person name="Lubbers R.J."/>
            <person name="Gomes A.C."/>
            <person name="Macurrencykelacurrency M.R."/>
            <person name="Stajich J."/>
            <person name="Grigoriev I.V."/>
            <person name="Mortensen U.H."/>
            <person name="De Vries R.P."/>
            <person name="Baker S.E."/>
            <person name="Andersen M.R."/>
        </authorList>
    </citation>
    <scope>NUCLEOTIDE SEQUENCE [LARGE SCALE GENOMIC DNA]</scope>
    <source>
        <strain evidence="8 9">CBS 449.75</strain>
    </source>
</reference>
<dbReference type="InterPro" id="IPR007219">
    <property type="entry name" value="XnlR_reg_dom"/>
</dbReference>
<feature type="domain" description="Zn(2)-C6 fungal-type" evidence="7">
    <location>
        <begin position="21"/>
        <end position="53"/>
    </location>
</feature>
<dbReference type="PANTHER" id="PTHR47425">
    <property type="entry name" value="FARB-RELATED"/>
    <property type="match status" value="1"/>
</dbReference>
<dbReference type="SUPFAM" id="SSF57701">
    <property type="entry name" value="Zn2/Cys6 DNA-binding domain"/>
    <property type="match status" value="1"/>
</dbReference>
<evidence type="ECO:0000256" key="4">
    <source>
        <dbReference type="ARBA" id="ARBA00023163"/>
    </source>
</evidence>
<name>A0ABR4M822_9EURO</name>
<dbReference type="PROSITE" id="PS50048">
    <property type="entry name" value="ZN2_CY6_FUNGAL_2"/>
    <property type="match status" value="1"/>
</dbReference>
<gene>
    <name evidence="8" type="ORF">BJX67DRAFT_15943</name>
</gene>
<evidence type="ECO:0000256" key="2">
    <source>
        <dbReference type="ARBA" id="ARBA00023015"/>
    </source>
</evidence>
<sequence length="722" mass="81959">MSSQEANDIHNSTRSRRAARACARCHSRKVRCDGSITGFPCTNCRLDGRPCTLHSGKRDKERQVLKAIVKDRERNTYPTPPGVNALHPRHPARVTFVRSQGALRVPIQEVLDAFTKHYFLYVHPCLPVVDEAAFWRNYRSVDGSAGKISTLLFQAMLFAASSFVPLEAAKDCGYDSLLSARDDLYRRAKRLYETGVEKDHLVIAQASLLLTYYTTDAERSTNSRWLRIAIRYAKKERAHLYHRFPSQTGRKTSDLKRLWWCCMIRDRIISLGMRRPIQITPDDFDLRQTGLSFEDLEEECLQSEVYTPEIKTALCRVLVSLCHLVVAVTDSIMLVYPVAQNMPFCLADRLAQLNRLEETKFALLEWEFSWVANPDGKEYYIHPSLTLYTNLCAIYYQTARVAICNRICLLIGYSTYLTDETDLSRIESCRAELAVAIRSIADNVKQILLNGVADKLPISAVAYTLLPQIILSIQSQLSTTEEDKQVYELMLLFFVEVFRCFRSQYYMRLILAVSYKALELCRSHSTDALPSPETNNTALVRRGSDIMKATSSGSANASANTLYHLPNIFQLRLTEYIRLLRYVDEFFSLRRAPGEAVIYRPVQPKLHTHSRAPSSLRTVTSASSDDTTCSDETEGERGSHGWAGSMEDFLWVWFGEAELDFADLHFSKALGVEAESNPRTEVIADAGQVEDTQRERMDTCTPKPAPGDSFRNMLDCLPLLGE</sequence>
<keyword evidence="3" id="KW-0238">DNA-binding</keyword>
<dbReference type="Pfam" id="PF04082">
    <property type="entry name" value="Fungal_trans"/>
    <property type="match status" value="1"/>
</dbReference>
<dbReference type="PANTHER" id="PTHR47425:SF2">
    <property type="entry name" value="FARB-RELATED"/>
    <property type="match status" value="1"/>
</dbReference>
<evidence type="ECO:0000256" key="3">
    <source>
        <dbReference type="ARBA" id="ARBA00023125"/>
    </source>
</evidence>
<dbReference type="CDD" id="cd00067">
    <property type="entry name" value="GAL4"/>
    <property type="match status" value="1"/>
</dbReference>
<organism evidence="8 9">
    <name type="scientific">Aspergillus lucknowensis</name>
    <dbReference type="NCBI Taxonomy" id="176173"/>
    <lineage>
        <taxon>Eukaryota</taxon>
        <taxon>Fungi</taxon>
        <taxon>Dikarya</taxon>
        <taxon>Ascomycota</taxon>
        <taxon>Pezizomycotina</taxon>
        <taxon>Eurotiomycetes</taxon>
        <taxon>Eurotiomycetidae</taxon>
        <taxon>Eurotiales</taxon>
        <taxon>Aspergillaceae</taxon>
        <taxon>Aspergillus</taxon>
        <taxon>Aspergillus subgen. Nidulantes</taxon>
    </lineage>
</organism>
<accession>A0ABR4M822</accession>
<evidence type="ECO:0000256" key="1">
    <source>
        <dbReference type="ARBA" id="ARBA00022723"/>
    </source>
</evidence>
<dbReference type="Gene3D" id="4.10.240.10">
    <property type="entry name" value="Zn(2)-C6 fungal-type DNA-binding domain"/>
    <property type="match status" value="1"/>
</dbReference>
<feature type="region of interest" description="Disordered" evidence="6">
    <location>
        <begin position="608"/>
        <end position="640"/>
    </location>
</feature>
<keyword evidence="2" id="KW-0805">Transcription regulation</keyword>
<evidence type="ECO:0000313" key="8">
    <source>
        <dbReference type="EMBL" id="KAL2872695.1"/>
    </source>
</evidence>
<evidence type="ECO:0000256" key="5">
    <source>
        <dbReference type="ARBA" id="ARBA00023242"/>
    </source>
</evidence>
<dbReference type="SMART" id="SM00906">
    <property type="entry name" value="Fungal_trans"/>
    <property type="match status" value="1"/>
</dbReference>
<dbReference type="CDD" id="cd12148">
    <property type="entry name" value="fungal_TF_MHR"/>
    <property type="match status" value="1"/>
</dbReference>
<keyword evidence="9" id="KW-1185">Reference proteome</keyword>
<dbReference type="Proteomes" id="UP001610432">
    <property type="component" value="Unassembled WGS sequence"/>
</dbReference>
<dbReference type="RefSeq" id="XP_070891673.1">
    <property type="nucleotide sequence ID" value="XM_071024918.1"/>
</dbReference>
<proteinExistence type="predicted"/>
<dbReference type="SMART" id="SM00066">
    <property type="entry name" value="GAL4"/>
    <property type="match status" value="1"/>
</dbReference>
<keyword evidence="1" id="KW-0479">Metal-binding</keyword>
<dbReference type="InterPro" id="IPR036864">
    <property type="entry name" value="Zn2-C6_fun-type_DNA-bd_sf"/>
</dbReference>
<dbReference type="PROSITE" id="PS00463">
    <property type="entry name" value="ZN2_CY6_FUNGAL_1"/>
    <property type="match status" value="1"/>
</dbReference>
<evidence type="ECO:0000313" key="9">
    <source>
        <dbReference type="Proteomes" id="UP001610432"/>
    </source>
</evidence>
<keyword evidence="4" id="KW-0804">Transcription</keyword>
<evidence type="ECO:0000259" key="7">
    <source>
        <dbReference type="PROSITE" id="PS50048"/>
    </source>
</evidence>
<dbReference type="InterPro" id="IPR001138">
    <property type="entry name" value="Zn2Cys6_DnaBD"/>
</dbReference>
<protein>
    <submittedName>
        <fullName evidence="8">Fungal-specific transcription factor domain-containing protein</fullName>
    </submittedName>
</protein>
<dbReference type="Pfam" id="PF00172">
    <property type="entry name" value="Zn_clus"/>
    <property type="match status" value="1"/>
</dbReference>
<comment type="caution">
    <text evidence="8">The sequence shown here is derived from an EMBL/GenBank/DDBJ whole genome shotgun (WGS) entry which is preliminary data.</text>
</comment>